<dbReference type="AlphaFoldDB" id="A0AAD7A2F3"/>
<gene>
    <name evidence="2" type="ORF">DFH08DRAFT_1079781</name>
</gene>
<organism evidence="2 3">
    <name type="scientific">Mycena albidolilacea</name>
    <dbReference type="NCBI Taxonomy" id="1033008"/>
    <lineage>
        <taxon>Eukaryota</taxon>
        <taxon>Fungi</taxon>
        <taxon>Dikarya</taxon>
        <taxon>Basidiomycota</taxon>
        <taxon>Agaricomycotina</taxon>
        <taxon>Agaricomycetes</taxon>
        <taxon>Agaricomycetidae</taxon>
        <taxon>Agaricales</taxon>
        <taxon>Marasmiineae</taxon>
        <taxon>Mycenaceae</taxon>
        <taxon>Mycena</taxon>
    </lineage>
</organism>
<proteinExistence type="predicted"/>
<protein>
    <submittedName>
        <fullName evidence="2">Uncharacterized protein</fullName>
    </submittedName>
</protein>
<feature type="compositionally biased region" description="Low complexity" evidence="1">
    <location>
        <begin position="180"/>
        <end position="193"/>
    </location>
</feature>
<dbReference type="EMBL" id="JARIHO010000017">
    <property type="protein sequence ID" value="KAJ7348225.1"/>
    <property type="molecule type" value="Genomic_DNA"/>
</dbReference>
<keyword evidence="3" id="KW-1185">Reference proteome</keyword>
<reference evidence="2" key="1">
    <citation type="submission" date="2023-03" db="EMBL/GenBank/DDBJ databases">
        <title>Massive genome expansion in bonnet fungi (Mycena s.s.) driven by repeated elements and novel gene families across ecological guilds.</title>
        <authorList>
            <consortium name="Lawrence Berkeley National Laboratory"/>
            <person name="Harder C.B."/>
            <person name="Miyauchi S."/>
            <person name="Viragh M."/>
            <person name="Kuo A."/>
            <person name="Thoen E."/>
            <person name="Andreopoulos B."/>
            <person name="Lu D."/>
            <person name="Skrede I."/>
            <person name="Drula E."/>
            <person name="Henrissat B."/>
            <person name="Morin E."/>
            <person name="Kohler A."/>
            <person name="Barry K."/>
            <person name="LaButti K."/>
            <person name="Morin E."/>
            <person name="Salamov A."/>
            <person name="Lipzen A."/>
            <person name="Mereny Z."/>
            <person name="Hegedus B."/>
            <person name="Baldrian P."/>
            <person name="Stursova M."/>
            <person name="Weitz H."/>
            <person name="Taylor A."/>
            <person name="Grigoriev I.V."/>
            <person name="Nagy L.G."/>
            <person name="Martin F."/>
            <person name="Kauserud H."/>
        </authorList>
    </citation>
    <scope>NUCLEOTIDE SEQUENCE</scope>
    <source>
        <strain evidence="2">CBHHK002</strain>
    </source>
</reference>
<evidence type="ECO:0000313" key="2">
    <source>
        <dbReference type="EMBL" id="KAJ7348225.1"/>
    </source>
</evidence>
<name>A0AAD7A2F3_9AGAR</name>
<evidence type="ECO:0000256" key="1">
    <source>
        <dbReference type="SAM" id="MobiDB-lite"/>
    </source>
</evidence>
<evidence type="ECO:0000313" key="3">
    <source>
        <dbReference type="Proteomes" id="UP001218218"/>
    </source>
</evidence>
<feature type="region of interest" description="Disordered" evidence="1">
    <location>
        <begin position="178"/>
        <end position="213"/>
    </location>
</feature>
<comment type="caution">
    <text evidence="2">The sequence shown here is derived from an EMBL/GenBank/DDBJ whole genome shotgun (WGS) entry which is preliminary data.</text>
</comment>
<accession>A0AAD7A2F3</accession>
<sequence length="213" mass="23272">MRQCLHRLWKCLGLNTRRLGTSRAFAVPANRRLRLRRSTPTCSLQYSSAAVRARSLSVAISDLALTSTSSACAPRSVPPFAYPFRFFPSPSLSCPRHRPRFRSHFSLPAPSHCSLPTHCPTRRFINAGWRCLPSHAQPVQTRAWPCSAGPNLPVRCLASVIGSAHGLAIQQAHTSPPILPSSSPLFPSSKPAPRCSPLDVSTDSRPRKMATSS</sequence>
<dbReference type="Proteomes" id="UP001218218">
    <property type="component" value="Unassembled WGS sequence"/>
</dbReference>